<evidence type="ECO:0000256" key="2">
    <source>
        <dbReference type="ARBA" id="ARBA00022525"/>
    </source>
</evidence>
<dbReference type="GO" id="GO:0005576">
    <property type="term" value="C:extracellular region"/>
    <property type="evidence" value="ECO:0007669"/>
    <property type="project" value="UniProtKB-SubCell"/>
</dbReference>
<dbReference type="VEuPathDB" id="VectorBase:LLOJ001109"/>
<dbReference type="AlphaFoldDB" id="A0A1B0CAP7"/>
<protein>
    <recommendedName>
        <fullName evidence="4">Single domain-containing protein</fullName>
    </recommendedName>
</protein>
<sequence length="104" mass="11520">MSAIRTGILVIALAIVISGQILRHPPSTHPDYPGHCWIADLKQAVRGGSEWSDRQNCVRYSCFAHDYSYEVDGCGKMAIPDTCKPTPIDTTKDYPDCCPKFTCN</sequence>
<dbReference type="InterPro" id="IPR053308">
    <property type="entry name" value="Vago-like"/>
</dbReference>
<dbReference type="Proteomes" id="UP000092461">
    <property type="component" value="Unassembled WGS sequence"/>
</dbReference>
<reference evidence="5" key="1">
    <citation type="submission" date="2020-05" db="UniProtKB">
        <authorList>
            <consortium name="EnsemblMetazoa"/>
        </authorList>
    </citation>
    <scope>IDENTIFICATION</scope>
    <source>
        <strain evidence="5">Jacobina</strain>
    </source>
</reference>
<evidence type="ECO:0000313" key="5">
    <source>
        <dbReference type="EnsemblMetazoa" id="LLOJ001109-PA"/>
    </source>
</evidence>
<keyword evidence="6" id="KW-1185">Reference proteome</keyword>
<keyword evidence="2" id="KW-0964">Secreted</keyword>
<dbReference type="SMART" id="SM01318">
    <property type="entry name" value="SVWC"/>
    <property type="match status" value="1"/>
</dbReference>
<evidence type="ECO:0000259" key="4">
    <source>
        <dbReference type="SMART" id="SM01318"/>
    </source>
</evidence>
<evidence type="ECO:0000256" key="1">
    <source>
        <dbReference type="ARBA" id="ARBA00004613"/>
    </source>
</evidence>
<dbReference type="EMBL" id="AJWK01004150">
    <property type="status" value="NOT_ANNOTATED_CDS"/>
    <property type="molecule type" value="Genomic_DNA"/>
</dbReference>
<feature type="domain" description="Single" evidence="4">
    <location>
        <begin position="36"/>
        <end position="103"/>
    </location>
</feature>
<dbReference type="EnsemblMetazoa" id="LLOJ001109-RA">
    <property type="protein sequence ID" value="LLOJ001109-PA"/>
    <property type="gene ID" value="LLOJ001109"/>
</dbReference>
<feature type="chain" id="PRO_5008405514" description="Single domain-containing protein" evidence="3">
    <location>
        <begin position="20"/>
        <end position="104"/>
    </location>
</feature>
<evidence type="ECO:0000313" key="6">
    <source>
        <dbReference type="Proteomes" id="UP000092461"/>
    </source>
</evidence>
<feature type="signal peptide" evidence="3">
    <location>
        <begin position="1"/>
        <end position="19"/>
    </location>
</feature>
<organism evidence="5 6">
    <name type="scientific">Lutzomyia longipalpis</name>
    <name type="common">Sand fly</name>
    <dbReference type="NCBI Taxonomy" id="7200"/>
    <lineage>
        <taxon>Eukaryota</taxon>
        <taxon>Metazoa</taxon>
        <taxon>Ecdysozoa</taxon>
        <taxon>Arthropoda</taxon>
        <taxon>Hexapoda</taxon>
        <taxon>Insecta</taxon>
        <taxon>Pterygota</taxon>
        <taxon>Neoptera</taxon>
        <taxon>Endopterygota</taxon>
        <taxon>Diptera</taxon>
        <taxon>Nematocera</taxon>
        <taxon>Psychodoidea</taxon>
        <taxon>Psychodidae</taxon>
        <taxon>Lutzomyia</taxon>
        <taxon>Lutzomyia</taxon>
    </lineage>
</organism>
<dbReference type="PANTHER" id="PTHR39957">
    <property type="entry name" value="AT09846P1-RELATED"/>
    <property type="match status" value="1"/>
</dbReference>
<keyword evidence="3" id="KW-0732">Signal</keyword>
<evidence type="ECO:0000256" key="3">
    <source>
        <dbReference type="SAM" id="SignalP"/>
    </source>
</evidence>
<dbReference type="PANTHER" id="PTHR39957:SF1">
    <property type="entry name" value="AT09846P1-RELATED"/>
    <property type="match status" value="1"/>
</dbReference>
<proteinExistence type="predicted"/>
<accession>A0A1B0CAP7</accession>
<dbReference type="Pfam" id="PF15430">
    <property type="entry name" value="SVWC"/>
    <property type="match status" value="1"/>
</dbReference>
<dbReference type="InterPro" id="IPR029277">
    <property type="entry name" value="SVWC_dom"/>
</dbReference>
<name>A0A1B0CAP7_LUTLO</name>
<comment type="subcellular location">
    <subcellularLocation>
        <location evidence="1">Secreted</location>
    </subcellularLocation>
</comment>